<dbReference type="GO" id="GO:0016705">
    <property type="term" value="F:oxidoreductase activity, acting on paired donors, with incorporation or reduction of molecular oxygen"/>
    <property type="evidence" value="ECO:0007669"/>
    <property type="project" value="InterPro"/>
</dbReference>
<name>A0A1L9QWN3_9CYAN</name>
<dbReference type="GO" id="GO:0005506">
    <property type="term" value="F:iron ion binding"/>
    <property type="evidence" value="ECO:0007669"/>
    <property type="project" value="InterPro"/>
</dbReference>
<feature type="region of interest" description="Disordered" evidence="8">
    <location>
        <begin position="56"/>
        <end position="81"/>
    </location>
</feature>
<evidence type="ECO:0000256" key="1">
    <source>
        <dbReference type="ARBA" id="ARBA00010617"/>
    </source>
</evidence>
<dbReference type="InterPro" id="IPR017972">
    <property type="entry name" value="Cyt_P450_CS"/>
</dbReference>
<dbReference type="InterPro" id="IPR036396">
    <property type="entry name" value="Cyt_P450_sf"/>
</dbReference>
<organism evidence="9 10">
    <name type="scientific">Roseofilum reptotaenium AO1-A</name>
    <dbReference type="NCBI Taxonomy" id="1925591"/>
    <lineage>
        <taxon>Bacteria</taxon>
        <taxon>Bacillati</taxon>
        <taxon>Cyanobacteriota</taxon>
        <taxon>Cyanophyceae</taxon>
        <taxon>Desertifilales</taxon>
        <taxon>Desertifilaceae</taxon>
        <taxon>Roseofilum</taxon>
    </lineage>
</organism>
<dbReference type="SUPFAM" id="SSF48264">
    <property type="entry name" value="Cytochrome P450"/>
    <property type="match status" value="1"/>
</dbReference>
<protein>
    <recommendedName>
        <fullName evidence="11">Cytochrome</fullName>
    </recommendedName>
</protein>
<dbReference type="STRING" id="1925591.BI308_02910"/>
<keyword evidence="6 7" id="KW-0503">Monooxygenase</keyword>
<comment type="caution">
    <text evidence="9">The sequence shown here is derived from an EMBL/GenBank/DDBJ whole genome shotgun (WGS) entry which is preliminary data.</text>
</comment>
<evidence type="ECO:0000256" key="6">
    <source>
        <dbReference type="ARBA" id="ARBA00023033"/>
    </source>
</evidence>
<proteinExistence type="inferred from homology"/>
<evidence type="ECO:0000256" key="4">
    <source>
        <dbReference type="ARBA" id="ARBA00023002"/>
    </source>
</evidence>
<evidence type="ECO:0000256" key="7">
    <source>
        <dbReference type="RuleBase" id="RU000461"/>
    </source>
</evidence>
<sequence length="418" mass="47903">MMEFNPRNAAFRANPYPVYDRLRATDPIHYRQSTEDWILTRYADIVTLLKDNRIDPRDGVEPLGDRTEPHPQDLQTPQDRQNPLLDRFLHLREESQRLRQHWIIVTNPPQHDRLQKVLNPGFTHQKISRLEPHLQMMADRAIDKVLASGNMDIIEDFAYPLVVEAISELLGIPVEDRQRLVPLAREIALSIDLNKSQTTYERGQFALTNLTQYFRKLISQLLEATEPQDNLMGTMLHAQAQGELSEDELLANSTFLFFTGQGSNHHIIGNGMLALLRHPEQLRLLQNNSTLMKTAIDECLRYDGPGQYIIRRPLADIEIGGQTIRKGEKMILVIGAANRDPEQFLEPDKFDICRQPNPYLTFGYGMRSCMGSRLAKLVARIGVGTLISRLPKITLANENPEWEESYKAHGLKSLQVLF</sequence>
<dbReference type="InterPro" id="IPR001128">
    <property type="entry name" value="Cyt_P450"/>
</dbReference>
<keyword evidence="3 7" id="KW-0479">Metal-binding</keyword>
<keyword evidence="2 7" id="KW-0349">Heme</keyword>
<evidence type="ECO:0000256" key="5">
    <source>
        <dbReference type="ARBA" id="ARBA00023004"/>
    </source>
</evidence>
<dbReference type="EMBL" id="MLAW01000003">
    <property type="protein sequence ID" value="OJJ27022.1"/>
    <property type="molecule type" value="Genomic_DNA"/>
</dbReference>
<evidence type="ECO:0008006" key="11">
    <source>
        <dbReference type="Google" id="ProtNLM"/>
    </source>
</evidence>
<dbReference type="Pfam" id="PF00067">
    <property type="entry name" value="p450"/>
    <property type="match status" value="1"/>
</dbReference>
<evidence type="ECO:0000313" key="9">
    <source>
        <dbReference type="EMBL" id="OJJ27022.1"/>
    </source>
</evidence>
<evidence type="ECO:0000256" key="2">
    <source>
        <dbReference type="ARBA" id="ARBA00022617"/>
    </source>
</evidence>
<evidence type="ECO:0000256" key="8">
    <source>
        <dbReference type="SAM" id="MobiDB-lite"/>
    </source>
</evidence>
<keyword evidence="10" id="KW-1185">Reference proteome</keyword>
<dbReference type="PANTHER" id="PTHR46696">
    <property type="entry name" value="P450, PUTATIVE (EUROFUNG)-RELATED"/>
    <property type="match status" value="1"/>
</dbReference>
<reference evidence="9" key="1">
    <citation type="submission" date="2016-10" db="EMBL/GenBank/DDBJ databases">
        <title>CRISPR-Cas defence system in Roseofilum reptotaenium: evidence of a bacteriophage-cyanobacterium arms race in the coral black band disease.</title>
        <authorList>
            <person name="Buerger P."/>
            <person name="Wood-Charlson E.M."/>
            <person name="Weynberg K.D."/>
            <person name="Willis B."/>
            <person name="Van Oppen M.J."/>
        </authorList>
    </citation>
    <scope>NUCLEOTIDE SEQUENCE [LARGE SCALE GENOMIC DNA]</scope>
    <source>
        <strain evidence="9">AO1-A</strain>
    </source>
</reference>
<keyword evidence="4 7" id="KW-0560">Oxidoreductase</keyword>
<dbReference type="FunFam" id="1.10.630.10:FF:000018">
    <property type="entry name" value="Cytochrome P450 monooxygenase"/>
    <property type="match status" value="1"/>
</dbReference>
<dbReference type="GO" id="GO:0020037">
    <property type="term" value="F:heme binding"/>
    <property type="evidence" value="ECO:0007669"/>
    <property type="project" value="InterPro"/>
</dbReference>
<dbReference type="InterPro" id="IPR002397">
    <property type="entry name" value="Cyt_P450_B"/>
</dbReference>
<evidence type="ECO:0000313" key="10">
    <source>
        <dbReference type="Proteomes" id="UP000183940"/>
    </source>
</evidence>
<keyword evidence="5 7" id="KW-0408">Iron</keyword>
<dbReference type="Proteomes" id="UP000183940">
    <property type="component" value="Unassembled WGS sequence"/>
</dbReference>
<dbReference type="PROSITE" id="PS00086">
    <property type="entry name" value="CYTOCHROME_P450"/>
    <property type="match status" value="1"/>
</dbReference>
<dbReference type="PRINTS" id="PR00359">
    <property type="entry name" value="BP450"/>
</dbReference>
<feature type="compositionally biased region" description="Basic and acidic residues" evidence="8">
    <location>
        <begin position="56"/>
        <end position="71"/>
    </location>
</feature>
<dbReference type="GO" id="GO:0004497">
    <property type="term" value="F:monooxygenase activity"/>
    <property type="evidence" value="ECO:0007669"/>
    <property type="project" value="UniProtKB-KW"/>
</dbReference>
<gene>
    <name evidence="9" type="ORF">BI308_02910</name>
</gene>
<accession>A0A1L9QWN3</accession>
<dbReference type="CDD" id="cd20625">
    <property type="entry name" value="CYP164-like"/>
    <property type="match status" value="1"/>
</dbReference>
<dbReference type="PANTHER" id="PTHR46696:SF1">
    <property type="entry name" value="CYTOCHROME P450 YJIB-RELATED"/>
    <property type="match status" value="1"/>
</dbReference>
<dbReference type="Gene3D" id="1.10.630.10">
    <property type="entry name" value="Cytochrome P450"/>
    <property type="match status" value="1"/>
</dbReference>
<comment type="similarity">
    <text evidence="1 7">Belongs to the cytochrome P450 family.</text>
</comment>
<evidence type="ECO:0000256" key="3">
    <source>
        <dbReference type="ARBA" id="ARBA00022723"/>
    </source>
</evidence>
<dbReference type="AlphaFoldDB" id="A0A1L9QWN3"/>